<keyword evidence="3" id="KW-0067">ATP-binding</keyword>
<sequence>MADKYSVLVIDDDPEMRDSLVHLLGSGGFDVRTLPRADQALNILGSQPVDVILCDVRMPGMTGLELLSSLKDKTSIPLVLMSAHGDIPMAVNAIQDGAYSFLEKPFDPRRMLKLLGNAAQLNRLSLNTERLKARLLDLSGLHRVLLGNAESIKNLRHEIFDLSTSVANVMLVGETGTGKELVARALHDLGPRSAEPFVAVNCATIPVDRFEETLLGTNAGQEGLLDKADGGTLFLDELEIMPLEVQAKLLRIIETRQFTPVGSSDVHHSDFRIVSAGHNRLESDLASGAFRQDLYFRLNTIVLTLPALRDRREDIPLLYASFLNLFATTYEISAPEITSEDLAGLMAHDWPGNVRELRSVSERRILAARRGGGSAAAALQKDGDYDDVPENLRGAVAAFERQLIAKALTTHQGKMDAVAEALGIGRRTLNEKIVKLGLNKDEVLKN</sequence>
<proteinExistence type="predicted"/>
<dbReference type="FunFam" id="3.40.50.2300:FF:000018">
    <property type="entry name" value="DNA-binding transcriptional regulator NtrC"/>
    <property type="match status" value="1"/>
</dbReference>
<evidence type="ECO:0000256" key="5">
    <source>
        <dbReference type="ARBA" id="ARBA00023163"/>
    </source>
</evidence>
<dbReference type="PANTHER" id="PTHR32071">
    <property type="entry name" value="TRANSCRIPTIONAL REGULATORY PROTEIN"/>
    <property type="match status" value="1"/>
</dbReference>
<keyword evidence="4" id="KW-0805">Transcription regulation</keyword>
<dbReference type="PANTHER" id="PTHR32071:SF57">
    <property type="entry name" value="C4-DICARBOXYLATE TRANSPORT TRANSCRIPTIONAL REGULATORY PROTEIN DCTD"/>
    <property type="match status" value="1"/>
</dbReference>
<evidence type="ECO:0000313" key="8">
    <source>
        <dbReference type="EMBL" id="VAV92146.1"/>
    </source>
</evidence>
<dbReference type="GO" id="GO:0006355">
    <property type="term" value="P:regulation of DNA-templated transcription"/>
    <property type="evidence" value="ECO:0007669"/>
    <property type="project" value="InterPro"/>
</dbReference>
<dbReference type="InterPro" id="IPR000641">
    <property type="entry name" value="CbxX/CfxQ"/>
</dbReference>
<dbReference type="PROSITE" id="PS00675">
    <property type="entry name" value="SIGMA54_INTERACT_1"/>
    <property type="match status" value="1"/>
</dbReference>
<dbReference type="PROSITE" id="PS50045">
    <property type="entry name" value="SIGMA54_INTERACT_4"/>
    <property type="match status" value="1"/>
</dbReference>
<evidence type="ECO:0000259" key="6">
    <source>
        <dbReference type="PROSITE" id="PS50045"/>
    </source>
</evidence>
<dbReference type="Pfam" id="PF00158">
    <property type="entry name" value="Sigma54_activat"/>
    <property type="match status" value="1"/>
</dbReference>
<dbReference type="EMBL" id="UOEC01000095">
    <property type="protein sequence ID" value="VAV92146.1"/>
    <property type="molecule type" value="Genomic_DNA"/>
</dbReference>
<keyword evidence="2" id="KW-0547">Nucleotide-binding</keyword>
<evidence type="ECO:0000256" key="1">
    <source>
        <dbReference type="ARBA" id="ARBA00022553"/>
    </source>
</evidence>
<dbReference type="SUPFAM" id="SSF52540">
    <property type="entry name" value="P-loop containing nucleoside triphosphate hydrolases"/>
    <property type="match status" value="1"/>
</dbReference>
<dbReference type="InterPro" id="IPR002078">
    <property type="entry name" value="Sigma_54_int"/>
</dbReference>
<organism evidence="8">
    <name type="scientific">hydrothermal vent metagenome</name>
    <dbReference type="NCBI Taxonomy" id="652676"/>
    <lineage>
        <taxon>unclassified sequences</taxon>
        <taxon>metagenomes</taxon>
        <taxon>ecological metagenomes</taxon>
    </lineage>
</organism>
<dbReference type="InterPro" id="IPR001789">
    <property type="entry name" value="Sig_transdc_resp-reg_receiver"/>
</dbReference>
<dbReference type="InterPro" id="IPR025943">
    <property type="entry name" value="Sigma_54_int_dom_ATP-bd_2"/>
</dbReference>
<dbReference type="InterPro" id="IPR011006">
    <property type="entry name" value="CheY-like_superfamily"/>
</dbReference>
<feature type="domain" description="Sigma-54 factor interaction" evidence="6">
    <location>
        <begin position="145"/>
        <end position="366"/>
    </location>
</feature>
<evidence type="ECO:0000256" key="2">
    <source>
        <dbReference type="ARBA" id="ARBA00022741"/>
    </source>
</evidence>
<dbReference type="PRINTS" id="PR01590">
    <property type="entry name" value="HTHFIS"/>
</dbReference>
<dbReference type="InterPro" id="IPR025662">
    <property type="entry name" value="Sigma_54_int_dom_ATP-bd_1"/>
</dbReference>
<dbReference type="Gene3D" id="1.10.10.60">
    <property type="entry name" value="Homeodomain-like"/>
    <property type="match status" value="1"/>
</dbReference>
<dbReference type="InterPro" id="IPR058031">
    <property type="entry name" value="AAA_lid_NorR"/>
</dbReference>
<dbReference type="Pfam" id="PF25601">
    <property type="entry name" value="AAA_lid_14"/>
    <property type="match status" value="1"/>
</dbReference>
<evidence type="ECO:0000256" key="4">
    <source>
        <dbReference type="ARBA" id="ARBA00023015"/>
    </source>
</evidence>
<dbReference type="GO" id="GO:0043565">
    <property type="term" value="F:sequence-specific DNA binding"/>
    <property type="evidence" value="ECO:0007669"/>
    <property type="project" value="InterPro"/>
</dbReference>
<dbReference type="SUPFAM" id="SSF46689">
    <property type="entry name" value="Homeodomain-like"/>
    <property type="match status" value="1"/>
</dbReference>
<reference evidence="8" key="1">
    <citation type="submission" date="2018-06" db="EMBL/GenBank/DDBJ databases">
        <authorList>
            <person name="Zhirakovskaya E."/>
        </authorList>
    </citation>
    <scope>NUCLEOTIDE SEQUENCE</scope>
</reference>
<dbReference type="FunFam" id="3.40.50.300:FF:000006">
    <property type="entry name" value="DNA-binding transcriptional regulator NtrC"/>
    <property type="match status" value="1"/>
</dbReference>
<dbReference type="CDD" id="cd00009">
    <property type="entry name" value="AAA"/>
    <property type="match status" value="1"/>
</dbReference>
<keyword evidence="5" id="KW-0804">Transcription</keyword>
<dbReference type="InterPro" id="IPR002197">
    <property type="entry name" value="HTH_Fis"/>
</dbReference>
<dbReference type="PROSITE" id="PS00676">
    <property type="entry name" value="SIGMA54_INTERACT_2"/>
    <property type="match status" value="1"/>
</dbReference>
<dbReference type="SMART" id="SM00382">
    <property type="entry name" value="AAA"/>
    <property type="match status" value="1"/>
</dbReference>
<evidence type="ECO:0000259" key="7">
    <source>
        <dbReference type="PROSITE" id="PS50110"/>
    </source>
</evidence>
<keyword evidence="1" id="KW-0597">Phosphoprotein</keyword>
<protein>
    <submittedName>
        <fullName evidence="8">C4-dicarboxylate transport transcriptional regulatory protein DctD</fullName>
    </submittedName>
</protein>
<gene>
    <name evidence="8" type="ORF">MNBD_ALPHA08-888</name>
</gene>
<dbReference type="Pfam" id="PF02954">
    <property type="entry name" value="HTH_8"/>
    <property type="match status" value="1"/>
</dbReference>
<name>A0A3B0RUH9_9ZZZZ</name>
<dbReference type="Pfam" id="PF00072">
    <property type="entry name" value="Response_reg"/>
    <property type="match status" value="1"/>
</dbReference>
<dbReference type="GO" id="GO:0000160">
    <property type="term" value="P:phosphorelay signal transduction system"/>
    <property type="evidence" value="ECO:0007669"/>
    <property type="project" value="InterPro"/>
</dbReference>
<dbReference type="SMART" id="SM00448">
    <property type="entry name" value="REC"/>
    <property type="match status" value="1"/>
</dbReference>
<dbReference type="Gene3D" id="1.10.8.60">
    <property type="match status" value="1"/>
</dbReference>
<dbReference type="Gene3D" id="3.40.50.300">
    <property type="entry name" value="P-loop containing nucleotide triphosphate hydrolases"/>
    <property type="match status" value="1"/>
</dbReference>
<dbReference type="GO" id="GO:0005524">
    <property type="term" value="F:ATP binding"/>
    <property type="evidence" value="ECO:0007669"/>
    <property type="project" value="UniProtKB-KW"/>
</dbReference>
<dbReference type="Gene3D" id="3.40.50.2300">
    <property type="match status" value="1"/>
</dbReference>
<evidence type="ECO:0000256" key="3">
    <source>
        <dbReference type="ARBA" id="ARBA00022840"/>
    </source>
</evidence>
<dbReference type="InterPro" id="IPR027417">
    <property type="entry name" value="P-loop_NTPase"/>
</dbReference>
<dbReference type="PROSITE" id="PS50110">
    <property type="entry name" value="RESPONSE_REGULATORY"/>
    <property type="match status" value="1"/>
</dbReference>
<dbReference type="SUPFAM" id="SSF52172">
    <property type="entry name" value="CheY-like"/>
    <property type="match status" value="1"/>
</dbReference>
<feature type="domain" description="Response regulatory" evidence="7">
    <location>
        <begin position="6"/>
        <end position="119"/>
    </location>
</feature>
<dbReference type="InterPro" id="IPR003593">
    <property type="entry name" value="AAA+_ATPase"/>
</dbReference>
<dbReference type="InterPro" id="IPR009057">
    <property type="entry name" value="Homeodomain-like_sf"/>
</dbReference>
<dbReference type="AlphaFoldDB" id="A0A3B0RUH9"/>
<accession>A0A3B0RUH9</accession>
<dbReference type="PRINTS" id="PR00819">
    <property type="entry name" value="CBXCFQXSUPER"/>
</dbReference>